<dbReference type="AlphaFoldDB" id="A0AAV1DFK2"/>
<protein>
    <submittedName>
        <fullName evidence="2">OLC1v1004565C1</fullName>
    </submittedName>
</protein>
<proteinExistence type="predicted"/>
<feature type="compositionally biased region" description="Low complexity" evidence="1">
    <location>
        <begin position="1"/>
        <end position="18"/>
    </location>
</feature>
<sequence length="257" mass="26052">MMNPLLSTVVPSPLLQVSDPNGEQPTPEDASPILQVHANTSLPATTLEGSTSGLKATEKVGIPIDVPDSPLISEKEIDAPVDVPVAQVVIESPQRESPTDASIHAIAAGVADPSGQRAAAVLPIGGDNSAAALIAGVESSSAAPINANNESPPLALTAAALFAPMNAGEKSSSAPSSPSIAVQPESNHEEATSSPVLEGRRDSPVMKSYQGNPLILQLSSASVALATVTPSATLVASAVKNLIPQFSCHNPIRVPQL</sequence>
<dbReference type="EMBL" id="OX459122">
    <property type="protein sequence ID" value="CAI9105602.1"/>
    <property type="molecule type" value="Genomic_DNA"/>
</dbReference>
<feature type="region of interest" description="Disordered" evidence="1">
    <location>
        <begin position="1"/>
        <end position="33"/>
    </location>
</feature>
<organism evidence="2 3">
    <name type="scientific">Oldenlandia corymbosa var. corymbosa</name>
    <dbReference type="NCBI Taxonomy" id="529605"/>
    <lineage>
        <taxon>Eukaryota</taxon>
        <taxon>Viridiplantae</taxon>
        <taxon>Streptophyta</taxon>
        <taxon>Embryophyta</taxon>
        <taxon>Tracheophyta</taxon>
        <taxon>Spermatophyta</taxon>
        <taxon>Magnoliopsida</taxon>
        <taxon>eudicotyledons</taxon>
        <taxon>Gunneridae</taxon>
        <taxon>Pentapetalae</taxon>
        <taxon>asterids</taxon>
        <taxon>lamiids</taxon>
        <taxon>Gentianales</taxon>
        <taxon>Rubiaceae</taxon>
        <taxon>Rubioideae</taxon>
        <taxon>Spermacoceae</taxon>
        <taxon>Hedyotis-Oldenlandia complex</taxon>
        <taxon>Oldenlandia</taxon>
    </lineage>
</organism>
<keyword evidence="3" id="KW-1185">Reference proteome</keyword>
<accession>A0AAV1DFK2</accession>
<feature type="region of interest" description="Disordered" evidence="1">
    <location>
        <begin position="167"/>
        <end position="204"/>
    </location>
</feature>
<dbReference type="Proteomes" id="UP001161247">
    <property type="component" value="Chromosome 5"/>
</dbReference>
<name>A0AAV1DFK2_OLDCO</name>
<evidence type="ECO:0000313" key="2">
    <source>
        <dbReference type="EMBL" id="CAI9105602.1"/>
    </source>
</evidence>
<evidence type="ECO:0000313" key="3">
    <source>
        <dbReference type="Proteomes" id="UP001161247"/>
    </source>
</evidence>
<reference evidence="2" key="1">
    <citation type="submission" date="2023-03" db="EMBL/GenBank/DDBJ databases">
        <authorList>
            <person name="Julca I."/>
        </authorList>
    </citation>
    <scope>NUCLEOTIDE SEQUENCE</scope>
</reference>
<evidence type="ECO:0000256" key="1">
    <source>
        <dbReference type="SAM" id="MobiDB-lite"/>
    </source>
</evidence>
<gene>
    <name evidence="2" type="ORF">OLC1_LOCUS14263</name>
</gene>